<evidence type="ECO:0000313" key="3">
    <source>
        <dbReference type="Proteomes" id="UP001390339"/>
    </source>
</evidence>
<feature type="compositionally biased region" description="Polar residues" evidence="1">
    <location>
        <begin position="53"/>
        <end position="63"/>
    </location>
</feature>
<feature type="compositionally biased region" description="Acidic residues" evidence="1">
    <location>
        <begin position="70"/>
        <end position="80"/>
    </location>
</feature>
<gene>
    <name evidence="2" type="ORF">PGQ11_009563</name>
</gene>
<accession>A0ABR2IIC7</accession>
<comment type="caution">
    <text evidence="2">The sequence shown here is derived from an EMBL/GenBank/DDBJ whole genome shotgun (WGS) entry which is preliminary data.</text>
</comment>
<reference evidence="2 3" key="1">
    <citation type="journal article" date="2024" name="IMA Fungus">
        <title>Apiospora arundinis, a panoply of carbohydrate-active enzymes and secondary metabolites.</title>
        <authorList>
            <person name="Sorensen T."/>
            <person name="Petersen C."/>
            <person name="Muurmann A.T."/>
            <person name="Christiansen J.V."/>
            <person name="Brundto M.L."/>
            <person name="Overgaard C.K."/>
            <person name="Boysen A.T."/>
            <person name="Wollenberg R.D."/>
            <person name="Larsen T.O."/>
            <person name="Sorensen J.L."/>
            <person name="Nielsen K.L."/>
            <person name="Sondergaard T.E."/>
        </authorList>
    </citation>
    <scope>NUCLEOTIDE SEQUENCE [LARGE SCALE GENOMIC DNA]</scope>
    <source>
        <strain evidence="2 3">AAU 773</strain>
    </source>
</reference>
<name>A0ABR2IIC7_9PEZI</name>
<dbReference type="EMBL" id="JAPCWZ010000005">
    <property type="protein sequence ID" value="KAK8863328.1"/>
    <property type="molecule type" value="Genomic_DNA"/>
</dbReference>
<sequence length="346" mass="37826">MSGPSQTPNNGRSSQDSLYVNVGSLDTKMKPIFYTRKNVSASLGSPDAAAEGNNDSSSSSFHTTIKEEETAADSNDDDGGNSDVVSDGDSKEKPDRETPATAPVLLSRIAQQGGGFKDAATARRTLALVAHRSLLYQQQAVRTYLVRAQAHPHAATSPGMAAAAAVFKDWQTSTLPFLQNQLRCRVGNSSGGFRPLVPKDTLKSLRPWIESSYRKIPTQRSGGWKWNLDTALPSEDMGTMAMGFLDFYVDELGARAKLGNAIIADSRGGSREQDWERLRYEALNGLVDLGKETVEGWKTEELWMQDGVTPAQEHLKVLAWAWSPVPTRTLVDKVKRMMEGAMASWM</sequence>
<dbReference type="Proteomes" id="UP001390339">
    <property type="component" value="Unassembled WGS sequence"/>
</dbReference>
<proteinExistence type="predicted"/>
<evidence type="ECO:0000313" key="2">
    <source>
        <dbReference type="EMBL" id="KAK8863328.1"/>
    </source>
</evidence>
<evidence type="ECO:0000256" key="1">
    <source>
        <dbReference type="SAM" id="MobiDB-lite"/>
    </source>
</evidence>
<organism evidence="2 3">
    <name type="scientific">Apiospora arundinis</name>
    <dbReference type="NCBI Taxonomy" id="335852"/>
    <lineage>
        <taxon>Eukaryota</taxon>
        <taxon>Fungi</taxon>
        <taxon>Dikarya</taxon>
        <taxon>Ascomycota</taxon>
        <taxon>Pezizomycotina</taxon>
        <taxon>Sordariomycetes</taxon>
        <taxon>Xylariomycetidae</taxon>
        <taxon>Amphisphaeriales</taxon>
        <taxon>Apiosporaceae</taxon>
        <taxon>Apiospora</taxon>
    </lineage>
</organism>
<feature type="compositionally biased region" description="Basic and acidic residues" evidence="1">
    <location>
        <begin position="88"/>
        <end position="98"/>
    </location>
</feature>
<feature type="region of interest" description="Disordered" evidence="1">
    <location>
        <begin position="42"/>
        <end position="103"/>
    </location>
</feature>
<protein>
    <submittedName>
        <fullName evidence="2">Uncharacterized protein</fullName>
    </submittedName>
</protein>
<keyword evidence="3" id="KW-1185">Reference proteome</keyword>